<keyword evidence="4" id="KW-1185">Reference proteome</keyword>
<dbReference type="AlphaFoldDB" id="A0A238YNZ4"/>
<dbReference type="Gene3D" id="3.40.50.720">
    <property type="entry name" value="NAD(P)-binding Rossmann-like Domain"/>
    <property type="match status" value="1"/>
</dbReference>
<dbReference type="PANTHER" id="PTHR42687:SF1">
    <property type="entry name" value="L-THREONINE 3-DEHYDROGENASE, MITOCHONDRIAL"/>
    <property type="match status" value="1"/>
</dbReference>
<feature type="domain" description="NAD-dependent epimerase/dehydratase" evidence="2">
    <location>
        <begin position="26"/>
        <end position="258"/>
    </location>
</feature>
<comment type="similarity">
    <text evidence="1">Belongs to the NAD(P)-dependent epimerase/dehydratase family.</text>
</comment>
<proteinExistence type="inferred from homology"/>
<evidence type="ECO:0000256" key="1">
    <source>
        <dbReference type="ARBA" id="ARBA00007637"/>
    </source>
</evidence>
<evidence type="ECO:0000313" key="4">
    <source>
        <dbReference type="Proteomes" id="UP000198397"/>
    </source>
</evidence>
<dbReference type="GO" id="GO:0006567">
    <property type="term" value="P:L-threonine catabolic process"/>
    <property type="evidence" value="ECO:0007669"/>
    <property type="project" value="TreeGrafter"/>
</dbReference>
<dbReference type="InterPro" id="IPR036291">
    <property type="entry name" value="NAD(P)-bd_dom_sf"/>
</dbReference>
<evidence type="ECO:0000313" key="3">
    <source>
        <dbReference type="EMBL" id="SNR72528.1"/>
    </source>
</evidence>
<dbReference type="EMBL" id="FZNQ01000070">
    <property type="protein sequence ID" value="SNR72528.1"/>
    <property type="molecule type" value="Genomic_DNA"/>
</dbReference>
<dbReference type="GO" id="GO:0008743">
    <property type="term" value="F:L-threonine 3-dehydrogenase activity"/>
    <property type="evidence" value="ECO:0007669"/>
    <property type="project" value="TreeGrafter"/>
</dbReference>
<organism evidence="3 4">
    <name type="scientific">Halorubrum vacuolatum</name>
    <name type="common">Natronobacterium vacuolatum</name>
    <dbReference type="NCBI Taxonomy" id="63740"/>
    <lineage>
        <taxon>Archaea</taxon>
        <taxon>Methanobacteriati</taxon>
        <taxon>Methanobacteriota</taxon>
        <taxon>Stenosarchaea group</taxon>
        <taxon>Halobacteria</taxon>
        <taxon>Halobacteriales</taxon>
        <taxon>Haloferacaceae</taxon>
        <taxon>Halorubrum</taxon>
    </lineage>
</organism>
<dbReference type="PANTHER" id="PTHR42687">
    <property type="entry name" value="L-THREONINE 3-DEHYDROGENASE"/>
    <property type="match status" value="1"/>
</dbReference>
<protein>
    <submittedName>
        <fullName evidence="3">L-threonine 3-dehydrogenase</fullName>
    </submittedName>
</protein>
<dbReference type="InterPro" id="IPR001509">
    <property type="entry name" value="Epimerase_deHydtase"/>
</dbReference>
<dbReference type="SUPFAM" id="SSF51735">
    <property type="entry name" value="NAD(P)-binding Rossmann-fold domains"/>
    <property type="match status" value="1"/>
</dbReference>
<sequence length="333" mass="37490">MLLPSHSYEYGCRGLKLDSLGLKLHLVTGAAGQIGSELTPYLDSHSDFEFVLGTDLKESFPALDRYEQLDVTDRTNVNSVLERHEIDIIFHLAALLSATGEHRPQSAYNVNLNGLYTVLEAARQTDVERVVVPSSIAFFGQHTPPIPSERAIYSPTTMYGVSKAFFELLGEYYNNRYDMDVRGLRLPGVISHKTKPEGGTTDYAVEVFYEAIESGSYTYFVREDTRLPFVYMPDVIDALIAIAQADSDSLNHPCSYNIEGCSFTARELTAAIRDHIPHFDADYDPDSRQKIADTWPETVDDSAAHHDWSWNPKYGLEELCSDMIMELERQQIA</sequence>
<dbReference type="OrthoDB" id="4907at2157"/>
<dbReference type="Pfam" id="PF01370">
    <property type="entry name" value="Epimerase"/>
    <property type="match status" value="1"/>
</dbReference>
<evidence type="ECO:0000259" key="2">
    <source>
        <dbReference type="Pfam" id="PF01370"/>
    </source>
</evidence>
<dbReference type="RefSeq" id="WP_179213719.1">
    <property type="nucleotide sequence ID" value="NZ_FZNQ01000070.1"/>
</dbReference>
<reference evidence="3 4" key="1">
    <citation type="submission" date="2017-06" db="EMBL/GenBank/DDBJ databases">
        <authorList>
            <person name="Kim H.J."/>
            <person name="Triplett B.A."/>
        </authorList>
    </citation>
    <scope>NUCLEOTIDE SEQUENCE [LARGE SCALE GENOMIC DNA]</scope>
    <source>
        <strain evidence="3 4">DSM 8800</strain>
    </source>
</reference>
<dbReference type="InterPro" id="IPR051225">
    <property type="entry name" value="NAD(P)_epim/dehydratase"/>
</dbReference>
<name>A0A238YNZ4_HALVU</name>
<dbReference type="Proteomes" id="UP000198397">
    <property type="component" value="Unassembled WGS sequence"/>
</dbReference>
<gene>
    <name evidence="3" type="ORF">SAMN06264855_1701</name>
</gene>
<accession>A0A238YNZ4</accession>